<organism evidence="7 8">
    <name type="scientific">Streptomyces pathocidini</name>
    <dbReference type="NCBI Taxonomy" id="1650571"/>
    <lineage>
        <taxon>Bacteria</taxon>
        <taxon>Bacillati</taxon>
        <taxon>Actinomycetota</taxon>
        <taxon>Actinomycetes</taxon>
        <taxon>Kitasatosporales</taxon>
        <taxon>Streptomycetaceae</taxon>
        <taxon>Streptomyces</taxon>
    </lineage>
</organism>
<keyword evidence="3 4" id="KW-0238">DNA-binding</keyword>
<comment type="caution">
    <text evidence="7">The sequence shown here is derived from an EMBL/GenBank/DDBJ whole genome shotgun (WGS) entry which is preliminary data.</text>
</comment>
<keyword evidence="2" id="KW-0902">Two-component regulatory system</keyword>
<dbReference type="PANTHER" id="PTHR47691:SF3">
    <property type="entry name" value="HTH-TYPE TRANSCRIPTIONAL REGULATOR RV0890C-RELATED"/>
    <property type="match status" value="1"/>
</dbReference>
<feature type="compositionally biased region" description="Basic and acidic residues" evidence="5">
    <location>
        <begin position="614"/>
        <end position="630"/>
    </location>
</feature>
<feature type="compositionally biased region" description="Basic and acidic residues" evidence="5">
    <location>
        <begin position="590"/>
        <end position="601"/>
    </location>
</feature>
<feature type="compositionally biased region" description="Low complexity" evidence="5">
    <location>
        <begin position="244"/>
        <end position="258"/>
    </location>
</feature>
<dbReference type="InterPro" id="IPR036388">
    <property type="entry name" value="WH-like_DNA-bd_sf"/>
</dbReference>
<evidence type="ECO:0000256" key="2">
    <source>
        <dbReference type="ARBA" id="ARBA00023012"/>
    </source>
</evidence>
<evidence type="ECO:0000256" key="4">
    <source>
        <dbReference type="PROSITE-ProRule" id="PRU01091"/>
    </source>
</evidence>
<name>A0ABW7V2I3_9ACTN</name>
<dbReference type="PROSITE" id="PS51755">
    <property type="entry name" value="OMPR_PHOB"/>
    <property type="match status" value="1"/>
</dbReference>
<dbReference type="SUPFAM" id="SSF46894">
    <property type="entry name" value="C-terminal effector domain of the bipartite response regulators"/>
    <property type="match status" value="1"/>
</dbReference>
<evidence type="ECO:0000256" key="1">
    <source>
        <dbReference type="ARBA" id="ARBA00005820"/>
    </source>
</evidence>
<evidence type="ECO:0000256" key="3">
    <source>
        <dbReference type="ARBA" id="ARBA00023125"/>
    </source>
</evidence>
<dbReference type="Gene3D" id="1.25.40.10">
    <property type="entry name" value="Tetratricopeptide repeat domain"/>
    <property type="match status" value="2"/>
</dbReference>
<proteinExistence type="inferred from homology"/>
<dbReference type="SMART" id="SM01043">
    <property type="entry name" value="BTAD"/>
    <property type="match status" value="1"/>
</dbReference>
<evidence type="ECO:0000313" key="8">
    <source>
        <dbReference type="Proteomes" id="UP001611548"/>
    </source>
</evidence>
<dbReference type="InterPro" id="IPR011990">
    <property type="entry name" value="TPR-like_helical_dom_sf"/>
</dbReference>
<dbReference type="CDD" id="cd15831">
    <property type="entry name" value="BTAD"/>
    <property type="match status" value="1"/>
</dbReference>
<dbReference type="Proteomes" id="UP001611548">
    <property type="component" value="Unassembled WGS sequence"/>
</dbReference>
<dbReference type="PANTHER" id="PTHR47691">
    <property type="entry name" value="REGULATOR-RELATED"/>
    <property type="match status" value="1"/>
</dbReference>
<dbReference type="SMART" id="SM00862">
    <property type="entry name" value="Trans_reg_C"/>
    <property type="match status" value="1"/>
</dbReference>
<dbReference type="InterPro" id="IPR016032">
    <property type="entry name" value="Sig_transdc_resp-reg_C-effctor"/>
</dbReference>
<accession>A0ABW7V2I3</accession>
<comment type="similarity">
    <text evidence="1">Belongs to the AfsR/DnrI/RedD regulatory family.</text>
</comment>
<dbReference type="InterPro" id="IPR005158">
    <property type="entry name" value="BTAD"/>
</dbReference>
<sequence length="1171" mass="126049">MRYSILGCSEVWADDAHAVPLGGLRLRALTAALALRPGRPVPVPALVDDVWADEPPEDAPAALQALVARLRRALGREAITSLPGGYRLEATQDDVDLFRFERLAREGAAALEQGDPKAAADTLRAALALWRGPALADLPDGAAAAARAEAHRLTAVRHRVAADLALGRAAEVVPELRELVAAHPLDEPFHAQLIRALRATGRYADALAAYEGARRILADRLGADPGRELLALHRELLSVEGENPATPTTPTSTPEPTTATPPTPPGNLRTRLTSFVGREADLATLRHELSTARLVTLTGPGGSGKTRLAEEAAAAMTAARGHANAHPRTDARHTAGSPNTADSPHTNAPDPNTPYPDGAWIAELAPLDDPSAVPGAVLSALGGRTTTLRASGLEGRVGEVPTERLVEHCAHRRLLLVLDNCEHVIGAAAGLAEMLLARCPGVTVLATSREPLGVPGEAVRPVEPLAPAPAHRLFAERAAAVRPGFAPSAVPGTEAAVAEICRRLDGLPLAIELAAARLRLLTPRQIAERLDDRFRLLTSGSRTVLPRQQTLGAVVDWSWDLLDERERTVLRRASVFAGGWDLTAAEAVCADDKPSDDKPSEDNPAEGRPAQHNPPKDSPPEDGPAQHKPTDTPPITPADVLPLLGALVDKSLVEVDHTPAGDTRYRMLETIHEYATERADAHPADRDTTVRRHTAYVLAFVREAAPRLRSADQLPWLRCVETELDNIRAALHHTIAAGDEGTALELVRAMGWFWWLRNYRDEGAAWVDRVTAFGPIPDDEGHPHYWHRVDLRMLHSFLRADQLTAEEVRSPEGIAGALRILEAYDRPGPAPAHFPGLVWPILAYFAEGLEGVVPRLDRAVANCRAYGGDWEVCAALMFRTYILMDTPGGIARADAARPELRELSRRVGDRWLLAQLEGAHGEVTLMRGGFQEARAAFEEALRLCDELGASNERPFLLLRLAQVAYEEGDDEAARELSRHAREEGERYGVRDTQAFGLFLLALIALRREDVTGARELCAQARAAAENATPPAQLRVALTGLAARIEGEGVERDTPEGRRALRESLRGLTLALRQGLAAHSAGLLLAVQVQWAAGPLAALGHHEAAARLLGAADAWRESLPRNVPEREHVARLSARAGAALGPGAYERSRAEGRALTPEQALALLESYSSQVN</sequence>
<feature type="region of interest" description="Disordered" evidence="5">
    <location>
        <begin position="589"/>
        <end position="639"/>
    </location>
</feature>
<feature type="DNA-binding region" description="OmpR/PhoB-type" evidence="4">
    <location>
        <begin position="1"/>
        <end position="90"/>
    </location>
</feature>
<feature type="domain" description="OmpR/PhoB-type" evidence="6">
    <location>
        <begin position="1"/>
        <end position="90"/>
    </location>
</feature>
<dbReference type="RefSeq" id="WP_398719502.1">
    <property type="nucleotide sequence ID" value="NZ_JBIRWE010000015.1"/>
</dbReference>
<dbReference type="Gene3D" id="1.10.10.10">
    <property type="entry name" value="Winged helix-like DNA-binding domain superfamily/Winged helix DNA-binding domain"/>
    <property type="match status" value="1"/>
</dbReference>
<feature type="compositionally biased region" description="Polar residues" evidence="5">
    <location>
        <begin position="336"/>
        <end position="350"/>
    </location>
</feature>
<dbReference type="SUPFAM" id="SSF52540">
    <property type="entry name" value="P-loop containing nucleoside triphosphate hydrolases"/>
    <property type="match status" value="1"/>
</dbReference>
<reference evidence="7 8" key="1">
    <citation type="submission" date="2024-10" db="EMBL/GenBank/DDBJ databases">
        <title>The Natural Products Discovery Center: Release of the First 8490 Sequenced Strains for Exploring Actinobacteria Biosynthetic Diversity.</title>
        <authorList>
            <person name="Kalkreuter E."/>
            <person name="Kautsar S.A."/>
            <person name="Yang D."/>
            <person name="Bader C.D."/>
            <person name="Teijaro C.N."/>
            <person name="Fluegel L."/>
            <person name="Davis C.M."/>
            <person name="Simpson J.R."/>
            <person name="Lauterbach L."/>
            <person name="Steele A.D."/>
            <person name="Gui C."/>
            <person name="Meng S."/>
            <person name="Li G."/>
            <person name="Viehrig K."/>
            <person name="Ye F."/>
            <person name="Su P."/>
            <person name="Kiefer A.F."/>
            <person name="Nichols A."/>
            <person name="Cepeda A.J."/>
            <person name="Yan W."/>
            <person name="Fan B."/>
            <person name="Jiang Y."/>
            <person name="Adhikari A."/>
            <person name="Zheng C.-J."/>
            <person name="Schuster L."/>
            <person name="Cowan T.M."/>
            <person name="Smanski M.J."/>
            <person name="Chevrette M.G."/>
            <person name="De Carvalho L.P.S."/>
            <person name="Shen B."/>
        </authorList>
    </citation>
    <scope>NUCLEOTIDE SEQUENCE [LARGE SCALE GENOMIC DNA]</scope>
    <source>
        <strain evidence="7 8">NPDC020327</strain>
    </source>
</reference>
<dbReference type="Pfam" id="PF03704">
    <property type="entry name" value="BTAD"/>
    <property type="match status" value="1"/>
</dbReference>
<evidence type="ECO:0000256" key="5">
    <source>
        <dbReference type="SAM" id="MobiDB-lite"/>
    </source>
</evidence>
<evidence type="ECO:0000313" key="7">
    <source>
        <dbReference type="EMBL" id="MFI1967183.1"/>
    </source>
</evidence>
<gene>
    <name evidence="7" type="ORF">ACH429_24200</name>
</gene>
<protein>
    <submittedName>
        <fullName evidence="7">BTAD domain-containing putative transcriptional regulator</fullName>
    </submittedName>
</protein>
<dbReference type="Gene3D" id="3.40.50.300">
    <property type="entry name" value="P-loop containing nucleotide triphosphate hydrolases"/>
    <property type="match status" value="1"/>
</dbReference>
<dbReference type="SUPFAM" id="SSF48452">
    <property type="entry name" value="TPR-like"/>
    <property type="match status" value="2"/>
</dbReference>
<dbReference type="InterPro" id="IPR027417">
    <property type="entry name" value="P-loop_NTPase"/>
</dbReference>
<dbReference type="InterPro" id="IPR001867">
    <property type="entry name" value="OmpR/PhoB-type_DNA-bd"/>
</dbReference>
<evidence type="ECO:0000259" key="6">
    <source>
        <dbReference type="PROSITE" id="PS51755"/>
    </source>
</evidence>
<feature type="region of interest" description="Disordered" evidence="5">
    <location>
        <begin position="316"/>
        <end position="359"/>
    </location>
</feature>
<feature type="region of interest" description="Disordered" evidence="5">
    <location>
        <begin position="238"/>
        <end position="268"/>
    </location>
</feature>
<keyword evidence="8" id="KW-1185">Reference proteome</keyword>
<dbReference type="EMBL" id="JBIRWE010000015">
    <property type="protein sequence ID" value="MFI1967183.1"/>
    <property type="molecule type" value="Genomic_DNA"/>
</dbReference>